<protein>
    <submittedName>
        <fullName evidence="4">Chemotaxis protein CheY</fullName>
    </submittedName>
</protein>
<dbReference type="AlphaFoldDB" id="A0A0S2I385"/>
<dbReference type="KEGG" id="blq:L21SP5_03120"/>
<feature type="domain" description="Response regulatory" evidence="3">
    <location>
        <begin position="4"/>
        <end position="120"/>
    </location>
</feature>
<dbReference type="Pfam" id="PF00072">
    <property type="entry name" value="Response_reg"/>
    <property type="match status" value="1"/>
</dbReference>
<gene>
    <name evidence="4" type="primary">cheY_3</name>
    <name evidence="4" type="ORF">L21SP5_03120</name>
</gene>
<dbReference type="Gene3D" id="3.40.50.2300">
    <property type="match status" value="1"/>
</dbReference>
<dbReference type="InterPro" id="IPR050595">
    <property type="entry name" value="Bact_response_regulator"/>
</dbReference>
<organism evidence="4 5">
    <name type="scientific">Salinivirga cyanobacteriivorans</name>
    <dbReference type="NCBI Taxonomy" id="1307839"/>
    <lineage>
        <taxon>Bacteria</taxon>
        <taxon>Pseudomonadati</taxon>
        <taxon>Bacteroidota</taxon>
        <taxon>Bacteroidia</taxon>
        <taxon>Bacteroidales</taxon>
        <taxon>Salinivirgaceae</taxon>
        <taxon>Salinivirga</taxon>
    </lineage>
</organism>
<dbReference type="SUPFAM" id="SSF52172">
    <property type="entry name" value="CheY-like"/>
    <property type="match status" value="1"/>
</dbReference>
<dbReference type="PATRIC" id="fig|1307839.3.peg.3277"/>
<reference evidence="4 5" key="1">
    <citation type="submission" date="2015-11" db="EMBL/GenBank/DDBJ databases">
        <title>Description and complete genome sequence of a novel strain predominating in hypersaline microbial mats and representing a new family of the Bacteriodetes phylum.</title>
        <authorList>
            <person name="Spring S."/>
            <person name="Bunk B."/>
            <person name="Sproer C."/>
            <person name="Klenk H.-P."/>
        </authorList>
    </citation>
    <scope>NUCLEOTIDE SEQUENCE [LARGE SCALE GENOMIC DNA]</scope>
    <source>
        <strain evidence="4 5">L21-Spi-D4</strain>
    </source>
</reference>
<dbReference type="InterPro" id="IPR001789">
    <property type="entry name" value="Sig_transdc_resp-reg_receiver"/>
</dbReference>
<dbReference type="CDD" id="cd17562">
    <property type="entry name" value="REC_CheY4-like"/>
    <property type="match status" value="1"/>
</dbReference>
<keyword evidence="5" id="KW-1185">Reference proteome</keyword>
<sequence length="121" mass="13483">MGKKILIVDDSESIREVVSFTLANAGHDVQKAVDGDDALKQLDGTAYDLIITDLHMPNKNGIELIREVRKMDTYKFIPILFLTTESQTEKKKEAKEAGATGWIVKPFVPDKLLAAINKVVR</sequence>
<dbReference type="Proteomes" id="UP000064893">
    <property type="component" value="Chromosome"/>
</dbReference>
<dbReference type="SMART" id="SM00448">
    <property type="entry name" value="REC"/>
    <property type="match status" value="1"/>
</dbReference>
<dbReference type="GO" id="GO:0000160">
    <property type="term" value="P:phosphorelay signal transduction system"/>
    <property type="evidence" value="ECO:0007669"/>
    <property type="project" value="InterPro"/>
</dbReference>
<dbReference type="PANTHER" id="PTHR44591:SF25">
    <property type="entry name" value="CHEMOTAXIS TWO-COMPONENT RESPONSE REGULATOR"/>
    <property type="match status" value="1"/>
</dbReference>
<dbReference type="OrthoDB" id="9789181at2"/>
<evidence type="ECO:0000256" key="1">
    <source>
        <dbReference type="ARBA" id="ARBA00022553"/>
    </source>
</evidence>
<dbReference type="PANTHER" id="PTHR44591">
    <property type="entry name" value="STRESS RESPONSE REGULATOR PROTEIN 1"/>
    <property type="match status" value="1"/>
</dbReference>
<evidence type="ECO:0000313" key="4">
    <source>
        <dbReference type="EMBL" id="ALO16735.1"/>
    </source>
</evidence>
<dbReference type="InterPro" id="IPR011006">
    <property type="entry name" value="CheY-like_superfamily"/>
</dbReference>
<dbReference type="PROSITE" id="PS50110">
    <property type="entry name" value="RESPONSE_REGULATORY"/>
    <property type="match status" value="1"/>
</dbReference>
<evidence type="ECO:0000313" key="5">
    <source>
        <dbReference type="Proteomes" id="UP000064893"/>
    </source>
</evidence>
<proteinExistence type="predicted"/>
<keyword evidence="1 2" id="KW-0597">Phosphoprotein</keyword>
<evidence type="ECO:0000259" key="3">
    <source>
        <dbReference type="PROSITE" id="PS50110"/>
    </source>
</evidence>
<accession>A0A0S2I385</accession>
<feature type="modified residue" description="4-aspartylphosphate" evidence="2">
    <location>
        <position position="53"/>
    </location>
</feature>
<name>A0A0S2I385_9BACT</name>
<dbReference type="STRING" id="1307839.L21SP5_03120"/>
<dbReference type="EMBL" id="CP013118">
    <property type="protein sequence ID" value="ALO16735.1"/>
    <property type="molecule type" value="Genomic_DNA"/>
</dbReference>
<dbReference type="RefSeq" id="WP_057954084.1">
    <property type="nucleotide sequence ID" value="NZ_CP013118.1"/>
</dbReference>
<evidence type="ECO:0000256" key="2">
    <source>
        <dbReference type="PROSITE-ProRule" id="PRU00169"/>
    </source>
</evidence>